<organism evidence="3 4">
    <name type="scientific">Micromonospora coxensis</name>
    <dbReference type="NCBI Taxonomy" id="356852"/>
    <lineage>
        <taxon>Bacteria</taxon>
        <taxon>Bacillati</taxon>
        <taxon>Actinomycetota</taxon>
        <taxon>Actinomycetes</taxon>
        <taxon>Micromonosporales</taxon>
        <taxon>Micromonosporaceae</taxon>
        <taxon>Micromonospora</taxon>
    </lineage>
</organism>
<feature type="compositionally biased region" description="Basic and acidic residues" evidence="1">
    <location>
        <begin position="23"/>
        <end position="33"/>
    </location>
</feature>
<keyword evidence="2" id="KW-1133">Transmembrane helix</keyword>
<proteinExistence type="predicted"/>
<dbReference type="EMBL" id="LT607753">
    <property type="protein sequence ID" value="SCG50940.1"/>
    <property type="molecule type" value="Genomic_DNA"/>
</dbReference>
<keyword evidence="2" id="KW-0812">Transmembrane</keyword>
<protein>
    <submittedName>
        <fullName evidence="3">Uncharacterized protein</fullName>
    </submittedName>
</protein>
<reference evidence="4" key="1">
    <citation type="submission" date="2016-06" db="EMBL/GenBank/DDBJ databases">
        <authorList>
            <person name="Varghese N."/>
            <person name="Submissions Spin"/>
        </authorList>
    </citation>
    <scope>NUCLEOTIDE SEQUENCE [LARGE SCALE GENOMIC DNA]</scope>
    <source>
        <strain evidence="4">DSM 45161</strain>
    </source>
</reference>
<dbReference type="Proteomes" id="UP000198215">
    <property type="component" value="Chromosome I"/>
</dbReference>
<dbReference type="OrthoDB" id="3364225at2"/>
<evidence type="ECO:0000256" key="1">
    <source>
        <dbReference type="SAM" id="MobiDB-lite"/>
    </source>
</evidence>
<accession>A0A1C5HY36</accession>
<keyword evidence="4" id="KW-1185">Reference proteome</keyword>
<keyword evidence="2" id="KW-0472">Membrane</keyword>
<evidence type="ECO:0000313" key="4">
    <source>
        <dbReference type="Proteomes" id="UP000198215"/>
    </source>
</evidence>
<gene>
    <name evidence="3" type="ORF">GA0070614_1947</name>
</gene>
<dbReference type="AlphaFoldDB" id="A0A1C5HY36"/>
<evidence type="ECO:0000313" key="3">
    <source>
        <dbReference type="EMBL" id="SCG50940.1"/>
    </source>
</evidence>
<dbReference type="RefSeq" id="WP_088975640.1">
    <property type="nucleotide sequence ID" value="NZ_LT607753.1"/>
</dbReference>
<name>A0A1C5HY36_9ACTN</name>
<feature type="transmembrane region" description="Helical" evidence="2">
    <location>
        <begin position="48"/>
        <end position="72"/>
    </location>
</feature>
<feature type="region of interest" description="Disordered" evidence="1">
    <location>
        <begin position="1"/>
        <end position="42"/>
    </location>
</feature>
<sequence length="227" mass="24600">MSDAHLSERELIEGPEPVDLTDEPIRLSNHDPAVDPDAGTRPSRRRRIALTVALVVGLAGAAALGTAGWRIMEQKDTRLSTPDSVAGLVRDDSDRARSTAEYLRDGFAADIDLDRSFGTVYRDPAREDRPALVFGGTTLLWQPERDLDSLFGLMADETGRVAGLRTVSAGRFGGVMKCGTTRGDGGDFAICGWADHGSVAMAMFPNRPVDDAARLFREIRETIQTRG</sequence>
<feature type="compositionally biased region" description="Basic and acidic residues" evidence="1">
    <location>
        <begin position="1"/>
        <end position="12"/>
    </location>
</feature>
<evidence type="ECO:0000256" key="2">
    <source>
        <dbReference type="SAM" id="Phobius"/>
    </source>
</evidence>